<dbReference type="InterPro" id="IPR057993">
    <property type="entry name" value="HD-Zip_IV_C"/>
</dbReference>
<reference evidence="7 8" key="1">
    <citation type="journal article" date="2020" name="Nat. Food">
        <title>A phased Vanilla planifolia genome enables genetic improvement of flavour and production.</title>
        <authorList>
            <person name="Hasing T."/>
            <person name="Tang H."/>
            <person name="Brym M."/>
            <person name="Khazi F."/>
            <person name="Huang T."/>
            <person name="Chambers A.H."/>
        </authorList>
    </citation>
    <scope>NUCLEOTIDE SEQUENCE [LARGE SCALE GENOMIC DNA]</scope>
    <source>
        <tissue evidence="7">Leaf</tissue>
    </source>
</reference>
<evidence type="ECO:0000256" key="4">
    <source>
        <dbReference type="ARBA" id="ARBA00023163"/>
    </source>
</evidence>
<feature type="domain" description="START" evidence="6">
    <location>
        <begin position="15"/>
        <end position="148"/>
    </location>
</feature>
<keyword evidence="3" id="KW-0371">Homeobox</keyword>
<dbReference type="SUPFAM" id="SSF55961">
    <property type="entry name" value="Bet v1-like"/>
    <property type="match status" value="1"/>
</dbReference>
<dbReference type="GO" id="GO:0008289">
    <property type="term" value="F:lipid binding"/>
    <property type="evidence" value="ECO:0007669"/>
    <property type="project" value="InterPro"/>
</dbReference>
<dbReference type="EMBL" id="JADCNM010000001">
    <property type="protein sequence ID" value="KAG0502873.1"/>
    <property type="molecule type" value="Genomic_DNA"/>
</dbReference>
<evidence type="ECO:0000313" key="8">
    <source>
        <dbReference type="Proteomes" id="UP000639772"/>
    </source>
</evidence>
<proteinExistence type="predicted"/>
<dbReference type="Pfam" id="PF01852">
    <property type="entry name" value="START"/>
    <property type="match status" value="1"/>
</dbReference>
<evidence type="ECO:0000259" key="6">
    <source>
        <dbReference type="PROSITE" id="PS50848"/>
    </source>
</evidence>
<sequence length="244" mass="27624">MHSKFWNFWVPFAKRIGFLQSKWIELFRSIVSKAKTIQVITFGISGNGSGSLLLMYAELQALSLLVPKREAYFLHCCQQNVYEGTWTIVDFPVDGLQDGIRLSLIRHLRTPSGCVIPEMPNGYSKVVWVEHAELEDKPVYQTFSQFISILQRQHEWLASLMARNISDLGGKQLPQNVELLQQESSTHKSAGSLLVYSTIDVDAVQVVMSGEDASFVQPPPTNRFRLLPSRTGILVLNNIQVHHK</sequence>
<accession>A0A835S5A6</accession>
<dbReference type="Pfam" id="PF25797">
    <property type="entry name" value="PDF2_C"/>
    <property type="match status" value="1"/>
</dbReference>
<keyword evidence="4" id="KW-0804">Transcription</keyword>
<comment type="caution">
    <text evidence="7">The sequence shown here is derived from an EMBL/GenBank/DDBJ whole genome shotgun (WGS) entry which is preliminary data.</text>
</comment>
<protein>
    <recommendedName>
        <fullName evidence="6">START domain-containing protein</fullName>
    </recommendedName>
</protein>
<evidence type="ECO:0000256" key="3">
    <source>
        <dbReference type="ARBA" id="ARBA00023155"/>
    </source>
</evidence>
<gene>
    <name evidence="7" type="ORF">HPP92_002945</name>
</gene>
<dbReference type="PANTHER" id="PTHR45654">
    <property type="entry name" value="HOMEOBOX-LEUCINE ZIPPER PROTEIN MERISTEM L1"/>
    <property type="match status" value="1"/>
</dbReference>
<dbReference type="InterPro" id="IPR002913">
    <property type="entry name" value="START_lipid-bd_dom"/>
</dbReference>
<name>A0A835S5A6_VANPL</name>
<dbReference type="PROSITE" id="PS50848">
    <property type="entry name" value="START"/>
    <property type="match status" value="1"/>
</dbReference>
<dbReference type="PANTHER" id="PTHR45654:SF11">
    <property type="entry name" value="HOMEOBOX-LEUCINE ZIPPER PROTEIN HDG5"/>
    <property type="match status" value="1"/>
</dbReference>
<evidence type="ECO:0000256" key="2">
    <source>
        <dbReference type="ARBA" id="ARBA00023125"/>
    </source>
</evidence>
<keyword evidence="1" id="KW-0805">Transcription regulation</keyword>
<dbReference type="Proteomes" id="UP000639772">
    <property type="component" value="Chromosome 1"/>
</dbReference>
<evidence type="ECO:0000256" key="5">
    <source>
        <dbReference type="ARBA" id="ARBA00023242"/>
    </source>
</evidence>
<evidence type="ECO:0000256" key="1">
    <source>
        <dbReference type="ARBA" id="ARBA00023015"/>
    </source>
</evidence>
<dbReference type="GO" id="GO:0003677">
    <property type="term" value="F:DNA binding"/>
    <property type="evidence" value="ECO:0007669"/>
    <property type="project" value="UniProtKB-KW"/>
</dbReference>
<dbReference type="OrthoDB" id="1569773at2759"/>
<evidence type="ECO:0000313" key="7">
    <source>
        <dbReference type="EMBL" id="KAG0502873.1"/>
    </source>
</evidence>
<organism evidence="7 8">
    <name type="scientific">Vanilla planifolia</name>
    <name type="common">Vanilla</name>
    <dbReference type="NCBI Taxonomy" id="51239"/>
    <lineage>
        <taxon>Eukaryota</taxon>
        <taxon>Viridiplantae</taxon>
        <taxon>Streptophyta</taxon>
        <taxon>Embryophyta</taxon>
        <taxon>Tracheophyta</taxon>
        <taxon>Spermatophyta</taxon>
        <taxon>Magnoliopsida</taxon>
        <taxon>Liliopsida</taxon>
        <taxon>Asparagales</taxon>
        <taxon>Orchidaceae</taxon>
        <taxon>Vanilloideae</taxon>
        <taxon>Vanilleae</taxon>
        <taxon>Vanilla</taxon>
    </lineage>
</organism>
<keyword evidence="2" id="KW-0238">DNA-binding</keyword>
<dbReference type="AlphaFoldDB" id="A0A835S5A6"/>
<dbReference type="InterPro" id="IPR042160">
    <property type="entry name" value="HD-Zip_IV"/>
</dbReference>
<keyword evidence="5" id="KW-0539">Nucleus</keyword>